<dbReference type="EMBL" id="KZ613960">
    <property type="protein sequence ID" value="PMD31983.1"/>
    <property type="molecule type" value="Genomic_DNA"/>
</dbReference>
<sequence>MAILHVFILALQAAIVKAGLDNALNAVYKRQAPAACSTWEYAIDFCKSASPGFVSLPATEQVPCLCYEGSGTALEWDPSAFDDAVAECAAWAYTADAEDYTIIDSWAGICTEVGNIYPVPTAALSTAVQTPAPSQTASMAQTTAVQPTPAPSSGTILAGCTVFDDIVNSCTSATPDILSLEPGSMAACFCYTRSTSWIPAEYDDAASSCANAVETAHPSDYLAFSSEFVGLCTLVGDVVNSPVVTTTVHKTTSTPKATPVTPIVTPIATPQPTTVTLANVPTSTGSTKSNSAQRILAYEGSMKVLGLSWVLITLIMALL</sequence>
<feature type="signal peptide" evidence="1">
    <location>
        <begin position="1"/>
        <end position="18"/>
    </location>
</feature>
<evidence type="ECO:0000313" key="2">
    <source>
        <dbReference type="EMBL" id="PMD31983.1"/>
    </source>
</evidence>
<gene>
    <name evidence="2" type="ORF">L207DRAFT_518877</name>
</gene>
<feature type="chain" id="PRO_5014372608" description="Extracellular membrane protein CFEM domain-containing protein" evidence="1">
    <location>
        <begin position="19"/>
        <end position="319"/>
    </location>
</feature>
<keyword evidence="1" id="KW-0732">Signal</keyword>
<name>A0A2J6R0G1_HYAVF</name>
<reference evidence="2 3" key="1">
    <citation type="submission" date="2016-04" db="EMBL/GenBank/DDBJ databases">
        <title>A degradative enzymes factory behind the ericoid mycorrhizal symbiosis.</title>
        <authorList>
            <consortium name="DOE Joint Genome Institute"/>
            <person name="Martino E."/>
            <person name="Morin E."/>
            <person name="Grelet G."/>
            <person name="Kuo A."/>
            <person name="Kohler A."/>
            <person name="Daghino S."/>
            <person name="Barry K."/>
            <person name="Choi C."/>
            <person name="Cichocki N."/>
            <person name="Clum A."/>
            <person name="Copeland A."/>
            <person name="Hainaut M."/>
            <person name="Haridas S."/>
            <person name="Labutti K."/>
            <person name="Lindquist E."/>
            <person name="Lipzen A."/>
            <person name="Khouja H.-R."/>
            <person name="Murat C."/>
            <person name="Ohm R."/>
            <person name="Olson A."/>
            <person name="Spatafora J."/>
            <person name="Veneault-Fourrey C."/>
            <person name="Henrissat B."/>
            <person name="Grigoriev I."/>
            <person name="Martin F."/>
            <person name="Perotto S."/>
        </authorList>
    </citation>
    <scope>NUCLEOTIDE SEQUENCE [LARGE SCALE GENOMIC DNA]</scope>
    <source>
        <strain evidence="2 3">F</strain>
    </source>
</reference>
<accession>A0A2J6R0G1</accession>
<keyword evidence="3" id="KW-1185">Reference proteome</keyword>
<evidence type="ECO:0000256" key="1">
    <source>
        <dbReference type="SAM" id="SignalP"/>
    </source>
</evidence>
<evidence type="ECO:0008006" key="4">
    <source>
        <dbReference type="Google" id="ProtNLM"/>
    </source>
</evidence>
<proteinExistence type="predicted"/>
<protein>
    <recommendedName>
        <fullName evidence="4">Extracellular membrane protein CFEM domain-containing protein</fullName>
    </recommendedName>
</protein>
<dbReference type="Proteomes" id="UP000235786">
    <property type="component" value="Unassembled WGS sequence"/>
</dbReference>
<organism evidence="2 3">
    <name type="scientific">Hyaloscypha variabilis (strain UAMH 11265 / GT02V1 / F)</name>
    <name type="common">Meliniomyces variabilis</name>
    <dbReference type="NCBI Taxonomy" id="1149755"/>
    <lineage>
        <taxon>Eukaryota</taxon>
        <taxon>Fungi</taxon>
        <taxon>Dikarya</taxon>
        <taxon>Ascomycota</taxon>
        <taxon>Pezizomycotina</taxon>
        <taxon>Leotiomycetes</taxon>
        <taxon>Helotiales</taxon>
        <taxon>Hyaloscyphaceae</taxon>
        <taxon>Hyaloscypha</taxon>
        <taxon>Hyaloscypha variabilis</taxon>
    </lineage>
</organism>
<dbReference type="AlphaFoldDB" id="A0A2J6R0G1"/>
<evidence type="ECO:0000313" key="3">
    <source>
        <dbReference type="Proteomes" id="UP000235786"/>
    </source>
</evidence>
<dbReference type="OrthoDB" id="4153189at2759"/>